<reference evidence="2 3" key="1">
    <citation type="submission" date="2023-03" db="EMBL/GenBank/DDBJ databases">
        <authorList>
            <person name="Menendez E."/>
            <person name="Kaur S."/>
            <person name="Flores-Felix J.D."/>
            <person name="diCenzo G.C."/>
            <person name="Peix A."/>
            <person name="Velazquez E."/>
        </authorList>
    </citation>
    <scope>NUCLEOTIDE SEQUENCE [LARGE SCALE GENOMIC DNA]</scope>
    <source>
        <strain evidence="2 3">CCBAU 71714</strain>
        <plasmid evidence="2 3">pSkuCCBAU71714a</plasmid>
    </source>
</reference>
<protein>
    <recommendedName>
        <fullName evidence="1">Dipeptidase</fullName>
        <ecNumber evidence="1">3.4.-.-</ecNumber>
    </recommendedName>
</protein>
<organism evidence="2 3">
    <name type="scientific">Sinorhizobium kummerowiae</name>
    <dbReference type="NCBI Taxonomy" id="158892"/>
    <lineage>
        <taxon>Bacteria</taxon>
        <taxon>Pseudomonadati</taxon>
        <taxon>Pseudomonadota</taxon>
        <taxon>Alphaproteobacteria</taxon>
        <taxon>Hyphomicrobiales</taxon>
        <taxon>Rhizobiaceae</taxon>
        <taxon>Sinorhizobium/Ensifer group</taxon>
        <taxon>Sinorhizobium</taxon>
    </lineage>
</organism>
<evidence type="ECO:0000256" key="1">
    <source>
        <dbReference type="RuleBase" id="RU364089"/>
    </source>
</evidence>
<comment type="similarity">
    <text evidence="1">Belongs to the peptidase C69 family.</text>
</comment>
<keyword evidence="3" id="KW-1185">Reference proteome</keyword>
<evidence type="ECO:0000313" key="3">
    <source>
        <dbReference type="Proteomes" id="UP001233264"/>
    </source>
</evidence>
<dbReference type="EC" id="3.4.-.-" evidence="1"/>
<keyword evidence="1 2" id="KW-0224">Dipeptidase</keyword>
<gene>
    <name evidence="2" type="ORF">PZL22_006082</name>
</gene>
<dbReference type="EMBL" id="CP120366">
    <property type="protein sequence ID" value="WHS95895.1"/>
    <property type="molecule type" value="Genomic_DNA"/>
</dbReference>
<dbReference type="InterPro" id="IPR005322">
    <property type="entry name" value="Peptidase_C69"/>
</dbReference>
<name>A0ABY8TF72_9HYPH</name>
<dbReference type="PANTHER" id="PTHR12994:SF17">
    <property type="entry name" value="LD30995P"/>
    <property type="match status" value="1"/>
</dbReference>
<accession>A0ABY8TF72</accession>
<keyword evidence="1 2" id="KW-0378">Hydrolase</keyword>
<dbReference type="GO" id="GO:0016805">
    <property type="term" value="F:dipeptidase activity"/>
    <property type="evidence" value="ECO:0007669"/>
    <property type="project" value="UniProtKB-KW"/>
</dbReference>
<dbReference type="PANTHER" id="PTHR12994">
    <property type="entry name" value="SECERNIN"/>
    <property type="match status" value="1"/>
</dbReference>
<dbReference type="RefSeq" id="WP_127701724.1">
    <property type="nucleotide sequence ID" value="NZ_CP120366.1"/>
</dbReference>
<dbReference type="Proteomes" id="UP001233264">
    <property type="component" value="Plasmid pSkuCCBAU71714a"/>
</dbReference>
<evidence type="ECO:0000313" key="2">
    <source>
        <dbReference type="EMBL" id="WHS95895.1"/>
    </source>
</evidence>
<dbReference type="Pfam" id="PF03577">
    <property type="entry name" value="Peptidase_C69"/>
    <property type="match status" value="1"/>
</dbReference>
<proteinExistence type="inferred from homology"/>
<geneLocation type="plasmid" evidence="2 3">
    <name>pSkuCCBAU71714a</name>
</geneLocation>
<keyword evidence="1" id="KW-0645">Protease</keyword>
<dbReference type="Gene3D" id="3.60.60.10">
    <property type="entry name" value="Penicillin V Acylase, Chain A"/>
    <property type="match status" value="1"/>
</dbReference>
<comment type="catalytic activity">
    <reaction evidence="1">
        <text>an L-aminoacyl-L-amino acid + H2O = 2 an L-alpha-amino acid</text>
        <dbReference type="Rhea" id="RHEA:48940"/>
        <dbReference type="ChEBI" id="CHEBI:15377"/>
        <dbReference type="ChEBI" id="CHEBI:59869"/>
        <dbReference type="ChEBI" id="CHEBI:77460"/>
    </reaction>
</comment>
<sequence>MSYGIYIGKNHTADGIAYLGGYGDEPSSHWLEVVERKQHSEGTTIKVGVTAQADLPGVITEIPQARETARHIRVNYSFYKGTPAPLTNGGLNEYGVAVRDIWSPSRPELVAMTPRDQTGPSYSDLSRIVLERAKSAVEGVKLMGDLIARYGHTTYGGNSNIIADSNEAWVIIQFAGGQGLWAAERLGDNSIRASRPGYIEEIPIEGQTSGDFLYSANLVDFAISQGWYCPTSGDKFNVNKIYGDAKGKWDGVSWIEGELASLSMRPRKITVEDIFWAIRTERLTGDTAGYGQVVPLGDAVHPELRMLWHTHVGPVVAPFTPVFMGVREVPPEFRMHRYLTDGEAERFLDGRCFDSKVSLVSQQVESTRSATYVFKRLLNLVFRDSEVFLPEVSAFLTAYERRLLEVSVDVSKTARILLHAGEPALAERYLTYVTNTELIKALDSAEQLACALDVRSRALHATCARDRLLGPEQIR</sequence>
<keyword evidence="2" id="KW-0614">Plasmid</keyword>